<comment type="caution">
    <text evidence="2">The sequence shown here is derived from an EMBL/GenBank/DDBJ whole genome shotgun (WGS) entry which is preliminary data.</text>
</comment>
<dbReference type="InterPro" id="IPR021840">
    <property type="entry name" value="DUF3433"/>
</dbReference>
<gene>
    <name evidence="2" type="ORF">EG328_000343</name>
</gene>
<feature type="transmembrane region" description="Helical" evidence="1">
    <location>
        <begin position="94"/>
        <end position="116"/>
    </location>
</feature>
<proteinExistence type="predicted"/>
<dbReference type="PANTHER" id="PTHR37544">
    <property type="entry name" value="SPRAY-RELATED"/>
    <property type="match status" value="1"/>
</dbReference>
<sequence length="1073" mass="116648">MLKPSHEALLEAATSNDGFLRPSTEADRIEIDVTGRGRSGTASSKKMTIAYGPLEGDDTPDSGRNILTKSTHAVTTVESHQDDDKDCLWTPWSLQIWTLIALLCFFSLSIVVLEVLSYVSQHMDGLSKQSQSRRYLWTYGPCAVFFLVAAVWHQIKYRTQQLMPWRTLARGPAAASHSLMLDYISPWNVTSLFKSLKFGHFGVTLVLLGSLLIKIVIIASTGLFSIRTKSISESYTHVRLMEQFGGDLNMSRISVGDAWTGLQNGSEFVWPTFGSIPTNNDTQNVTDIVDVFTADLTCEAAATVNVTGVQCIESDSSVCDARWVFNTIASSKSHCSFNNSMTWVAGVPLGMLGLRRFGMLSNASCDGDAADPGRLVIATGYLESDSKDADAQRILNGTALICKPNFTFESKKITLDNRGNLLTIENSDKTRNKVLNITTMDIAYAVWKAVNISVPVGSITFNDSDAFVDLISSFRPGLNLDTHKELEDGIRAIYRPIAAQIARTQLLVPASADALTSNTSQTKNEERLFVNTIPLRIMEAALGLLILITAALYIARPAPSTPRDTSTIAGLATVMAQSPRYVVTMQGLAAASYATIKEVVSASRYHSCVTDIDLVLQGEEQTFEITVDANDSESALEPSRAARTVAKPEKWWVPIYDLTQVAVLVAIFGVLMVIELLHQRSQKEHGLGDAEDTSPMRHAWTFVPAVVMLLLMSCVGIVDFSTRLMQPYQELSKSPVPAQRSIFVNYLSEFTVVAIWNAVSNAHFAVLFSAFAMLVAPFLTIISTGLYVPAMLSHQVVTKVDTTSFINLNVTNATAASQLPFLANSIIYGNSPWPIWTSDAMFLPALSISGQNISQASSILTPHLPIFYSKLECARVPTTSIRTSVSTDANDTSTQSFSIPVAKGCGNPCSASNGGSTCDENRDYVTLSSPLPRSGQLFGRMFLTMPSPPPAGWNNNCPRIAVFYGKGWSGQGSVDGLVGMTCSATLYQAEANVTWSLPSWTVQKTLVDNSTERVIATGDTATINPNTILAHPESPNDFDAFFTALTQGRDGIATTDLSSQAKITTRDEETPTE</sequence>
<feature type="transmembrane region" description="Helical" evidence="1">
    <location>
        <begin position="658"/>
        <end position="678"/>
    </location>
</feature>
<evidence type="ECO:0000313" key="2">
    <source>
        <dbReference type="EMBL" id="KAE9962547.1"/>
    </source>
</evidence>
<evidence type="ECO:0000313" key="3">
    <source>
        <dbReference type="Proteomes" id="UP000447873"/>
    </source>
</evidence>
<dbReference type="Proteomes" id="UP000447873">
    <property type="component" value="Unassembled WGS sequence"/>
</dbReference>
<keyword evidence="1" id="KW-0812">Transmembrane</keyword>
<dbReference type="PANTHER" id="PTHR37544:SF3">
    <property type="entry name" value="SPRAY"/>
    <property type="match status" value="1"/>
</dbReference>
<name>A0A8H3YLD9_VENIN</name>
<keyword evidence="1" id="KW-0472">Membrane</keyword>
<feature type="transmembrane region" description="Helical" evidence="1">
    <location>
        <begin position="201"/>
        <end position="224"/>
    </location>
</feature>
<feature type="transmembrane region" description="Helical" evidence="1">
    <location>
        <begin position="537"/>
        <end position="555"/>
    </location>
</feature>
<evidence type="ECO:0008006" key="4">
    <source>
        <dbReference type="Google" id="ProtNLM"/>
    </source>
</evidence>
<feature type="transmembrane region" description="Helical" evidence="1">
    <location>
        <begin position="738"/>
        <end position="759"/>
    </location>
</feature>
<protein>
    <recommendedName>
        <fullName evidence="4">Transmembrane protein</fullName>
    </recommendedName>
</protein>
<dbReference type="AlphaFoldDB" id="A0A8H3YLD9"/>
<accession>A0A8H3YLD9</accession>
<evidence type="ECO:0000256" key="1">
    <source>
        <dbReference type="SAM" id="Phobius"/>
    </source>
</evidence>
<organism evidence="2 3">
    <name type="scientific">Venturia inaequalis</name>
    <name type="common">Apple scab fungus</name>
    <dbReference type="NCBI Taxonomy" id="5025"/>
    <lineage>
        <taxon>Eukaryota</taxon>
        <taxon>Fungi</taxon>
        <taxon>Dikarya</taxon>
        <taxon>Ascomycota</taxon>
        <taxon>Pezizomycotina</taxon>
        <taxon>Dothideomycetes</taxon>
        <taxon>Pleosporomycetidae</taxon>
        <taxon>Venturiales</taxon>
        <taxon>Venturiaceae</taxon>
        <taxon>Venturia</taxon>
    </lineage>
</organism>
<feature type="transmembrane region" description="Helical" evidence="1">
    <location>
        <begin position="699"/>
        <end position="718"/>
    </location>
</feature>
<feature type="transmembrane region" description="Helical" evidence="1">
    <location>
        <begin position="766"/>
        <end position="788"/>
    </location>
</feature>
<reference evidence="2 3" key="1">
    <citation type="submission" date="2018-12" db="EMBL/GenBank/DDBJ databases">
        <title>Venturia inaequalis Genome Resource.</title>
        <authorList>
            <person name="Lichtner F.J."/>
        </authorList>
    </citation>
    <scope>NUCLEOTIDE SEQUENCE [LARGE SCALE GENOMIC DNA]</scope>
    <source>
        <strain evidence="2 3">120213</strain>
    </source>
</reference>
<dbReference type="Pfam" id="PF11915">
    <property type="entry name" value="DUF3433"/>
    <property type="match status" value="2"/>
</dbReference>
<dbReference type="EMBL" id="WNWS01001042">
    <property type="protein sequence ID" value="KAE9962547.1"/>
    <property type="molecule type" value="Genomic_DNA"/>
</dbReference>
<keyword evidence="1" id="KW-1133">Transmembrane helix</keyword>
<feature type="transmembrane region" description="Helical" evidence="1">
    <location>
        <begin position="136"/>
        <end position="155"/>
    </location>
</feature>